<sequence length="193" mass="21447">MEQLPWLLPRPYAAKLQFKGARVTVATQVAQEGGRKQKRIPDRRRELKVCAKHTTLADKSSTFPVARQFQQQILKYLHSVMLTFDACRREQGANAAAPAAPELNSLNKLGSFEAKKDLLNAKGEVAKLKDTYDTDRDVRMTMRVKVEATEKTVTELEFANIMLKNECAAYAAGQLAPPTKGSKGNKGKGLSRK</sequence>
<dbReference type="Proteomes" id="UP000186817">
    <property type="component" value="Unassembled WGS sequence"/>
</dbReference>
<gene>
    <name evidence="2" type="ORF">AK812_SmicGene29301</name>
</gene>
<feature type="region of interest" description="Disordered" evidence="1">
    <location>
        <begin position="174"/>
        <end position="193"/>
    </location>
</feature>
<accession>A0A1Q9D267</accession>
<comment type="caution">
    <text evidence="2">The sequence shown here is derived from an EMBL/GenBank/DDBJ whole genome shotgun (WGS) entry which is preliminary data.</text>
</comment>
<evidence type="ECO:0000313" key="3">
    <source>
        <dbReference type="Proteomes" id="UP000186817"/>
    </source>
</evidence>
<dbReference type="OrthoDB" id="10300684at2759"/>
<evidence type="ECO:0000313" key="2">
    <source>
        <dbReference type="EMBL" id="OLP89258.1"/>
    </source>
</evidence>
<dbReference type="EMBL" id="LSRX01000770">
    <property type="protein sequence ID" value="OLP89258.1"/>
    <property type="molecule type" value="Genomic_DNA"/>
</dbReference>
<proteinExistence type="predicted"/>
<keyword evidence="3" id="KW-1185">Reference proteome</keyword>
<feature type="compositionally biased region" description="Basic residues" evidence="1">
    <location>
        <begin position="183"/>
        <end position="193"/>
    </location>
</feature>
<name>A0A1Q9D267_SYMMI</name>
<evidence type="ECO:0000256" key="1">
    <source>
        <dbReference type="SAM" id="MobiDB-lite"/>
    </source>
</evidence>
<dbReference type="AlphaFoldDB" id="A0A1Q9D267"/>
<protein>
    <submittedName>
        <fullName evidence="2">Uncharacterized protein</fullName>
    </submittedName>
</protein>
<reference evidence="2 3" key="1">
    <citation type="submission" date="2016-02" db="EMBL/GenBank/DDBJ databases">
        <title>Genome analysis of coral dinoflagellate symbionts highlights evolutionary adaptations to a symbiotic lifestyle.</title>
        <authorList>
            <person name="Aranda M."/>
            <person name="Li Y."/>
            <person name="Liew Y.J."/>
            <person name="Baumgarten S."/>
            <person name="Simakov O."/>
            <person name="Wilson M."/>
            <person name="Piel J."/>
            <person name="Ashoor H."/>
            <person name="Bougouffa S."/>
            <person name="Bajic V.B."/>
            <person name="Ryu T."/>
            <person name="Ravasi T."/>
            <person name="Bayer T."/>
            <person name="Micklem G."/>
            <person name="Kim H."/>
            <person name="Bhak J."/>
            <person name="Lajeunesse T.C."/>
            <person name="Voolstra C.R."/>
        </authorList>
    </citation>
    <scope>NUCLEOTIDE SEQUENCE [LARGE SCALE GENOMIC DNA]</scope>
    <source>
        <strain evidence="2 3">CCMP2467</strain>
    </source>
</reference>
<organism evidence="2 3">
    <name type="scientific">Symbiodinium microadriaticum</name>
    <name type="common">Dinoflagellate</name>
    <name type="synonym">Zooxanthella microadriatica</name>
    <dbReference type="NCBI Taxonomy" id="2951"/>
    <lineage>
        <taxon>Eukaryota</taxon>
        <taxon>Sar</taxon>
        <taxon>Alveolata</taxon>
        <taxon>Dinophyceae</taxon>
        <taxon>Suessiales</taxon>
        <taxon>Symbiodiniaceae</taxon>
        <taxon>Symbiodinium</taxon>
    </lineage>
</organism>